<protein>
    <recommendedName>
        <fullName evidence="3">tRNA threonylcarbamoyladenosine biosynthesis protein TsaE</fullName>
    </recommendedName>
    <alternativeName>
        <fullName evidence="10">t(6)A37 threonylcarbamoyladenosine biosynthesis protein TsaE</fullName>
    </alternativeName>
</protein>
<dbReference type="InterPro" id="IPR003442">
    <property type="entry name" value="T6A_TsaE"/>
</dbReference>
<keyword evidence="9" id="KW-0460">Magnesium</keyword>
<keyword evidence="7" id="KW-0547">Nucleotide-binding</keyword>
<gene>
    <name evidence="11" type="primary">tsaE</name>
    <name evidence="11" type="ORF">HZY85_03110</name>
</gene>
<evidence type="ECO:0000313" key="11">
    <source>
        <dbReference type="EMBL" id="NYS47185.1"/>
    </source>
</evidence>
<dbReference type="PANTHER" id="PTHR33540">
    <property type="entry name" value="TRNA THREONYLCARBAMOYLADENOSINE BIOSYNTHESIS PROTEIN TSAE"/>
    <property type="match status" value="1"/>
</dbReference>
<comment type="caution">
    <text evidence="11">The sequence shown here is derived from an EMBL/GenBank/DDBJ whole genome shotgun (WGS) entry which is preliminary data.</text>
</comment>
<reference evidence="11 12" key="1">
    <citation type="submission" date="2020-07" db="EMBL/GenBank/DDBJ databases">
        <title>MOT database genomes.</title>
        <authorList>
            <person name="Joseph S."/>
            <person name="Aduse-Opoku J."/>
            <person name="Hashim A."/>
            <person name="Wade W."/>
            <person name="Curtis M."/>
        </authorList>
    </citation>
    <scope>NUCLEOTIDE SEQUENCE [LARGE SCALE GENOMIC DNA]</scope>
    <source>
        <strain evidence="11 12">CIP 106318</strain>
    </source>
</reference>
<dbReference type="Proteomes" id="UP000531840">
    <property type="component" value="Unassembled WGS sequence"/>
</dbReference>
<organism evidence="11 12">
    <name type="scientific">Gemelliphila palaticanis</name>
    <dbReference type="NCBI Taxonomy" id="81950"/>
    <lineage>
        <taxon>Bacteria</taxon>
        <taxon>Bacillati</taxon>
        <taxon>Bacillota</taxon>
        <taxon>Bacilli</taxon>
        <taxon>Bacillales</taxon>
        <taxon>Gemellaceae</taxon>
        <taxon>Gemelliphila</taxon>
    </lineage>
</organism>
<keyword evidence="4" id="KW-0963">Cytoplasm</keyword>
<evidence type="ECO:0000256" key="8">
    <source>
        <dbReference type="ARBA" id="ARBA00022840"/>
    </source>
</evidence>
<name>A0ABX2T1V3_9BACL</name>
<evidence type="ECO:0000256" key="7">
    <source>
        <dbReference type="ARBA" id="ARBA00022741"/>
    </source>
</evidence>
<keyword evidence="6" id="KW-0479">Metal-binding</keyword>
<evidence type="ECO:0000256" key="9">
    <source>
        <dbReference type="ARBA" id="ARBA00022842"/>
    </source>
</evidence>
<evidence type="ECO:0000256" key="10">
    <source>
        <dbReference type="ARBA" id="ARBA00032441"/>
    </source>
</evidence>
<dbReference type="InterPro" id="IPR027417">
    <property type="entry name" value="P-loop_NTPase"/>
</dbReference>
<dbReference type="SUPFAM" id="SSF52540">
    <property type="entry name" value="P-loop containing nucleoside triphosphate hydrolases"/>
    <property type="match status" value="1"/>
</dbReference>
<evidence type="ECO:0000256" key="3">
    <source>
        <dbReference type="ARBA" id="ARBA00019010"/>
    </source>
</evidence>
<evidence type="ECO:0000256" key="1">
    <source>
        <dbReference type="ARBA" id="ARBA00004496"/>
    </source>
</evidence>
<dbReference type="NCBIfam" id="TIGR00150">
    <property type="entry name" value="T6A_YjeE"/>
    <property type="match status" value="1"/>
</dbReference>
<dbReference type="Pfam" id="PF02367">
    <property type="entry name" value="TsaE"/>
    <property type="match status" value="1"/>
</dbReference>
<evidence type="ECO:0000256" key="6">
    <source>
        <dbReference type="ARBA" id="ARBA00022723"/>
    </source>
</evidence>
<keyword evidence="5" id="KW-0819">tRNA processing</keyword>
<accession>A0ABX2T1V3</accession>
<dbReference type="PANTHER" id="PTHR33540:SF2">
    <property type="entry name" value="TRNA THREONYLCARBAMOYLADENOSINE BIOSYNTHESIS PROTEIN TSAE"/>
    <property type="match status" value="1"/>
</dbReference>
<evidence type="ECO:0000256" key="5">
    <source>
        <dbReference type="ARBA" id="ARBA00022694"/>
    </source>
</evidence>
<comment type="subcellular location">
    <subcellularLocation>
        <location evidence="1">Cytoplasm</location>
    </subcellularLocation>
</comment>
<dbReference type="RefSeq" id="WP_179940781.1">
    <property type="nucleotide sequence ID" value="NZ_JACBYF010000004.1"/>
</dbReference>
<dbReference type="Gene3D" id="3.40.50.300">
    <property type="entry name" value="P-loop containing nucleotide triphosphate hydrolases"/>
    <property type="match status" value="1"/>
</dbReference>
<dbReference type="EMBL" id="JACBYF010000004">
    <property type="protein sequence ID" value="NYS47185.1"/>
    <property type="molecule type" value="Genomic_DNA"/>
</dbReference>
<sequence>MLNIRIKSLEDTERLAKILSNLIDKKCLITLNGDLAAGKTTFTKYLAKYLGVVDTVNSPTFNILKEYNSNKGTFYHIDAYRLEGSEEDLGFEDIFYEDNIIVIEWAEFIEDFLPNDRLVFDIKLEGLERIVSIESKGETYYNILEEIEKEW</sequence>
<comment type="similarity">
    <text evidence="2">Belongs to the TsaE family.</text>
</comment>
<proteinExistence type="inferred from homology"/>
<keyword evidence="12" id="KW-1185">Reference proteome</keyword>
<evidence type="ECO:0000256" key="4">
    <source>
        <dbReference type="ARBA" id="ARBA00022490"/>
    </source>
</evidence>
<evidence type="ECO:0000313" key="12">
    <source>
        <dbReference type="Proteomes" id="UP000531840"/>
    </source>
</evidence>
<evidence type="ECO:0000256" key="2">
    <source>
        <dbReference type="ARBA" id="ARBA00007599"/>
    </source>
</evidence>
<keyword evidence="8" id="KW-0067">ATP-binding</keyword>